<organism evidence="1 2">
    <name type="scientific">Mycena rosella</name>
    <name type="common">Pink bonnet</name>
    <name type="synonym">Agaricus rosellus</name>
    <dbReference type="NCBI Taxonomy" id="1033263"/>
    <lineage>
        <taxon>Eukaryota</taxon>
        <taxon>Fungi</taxon>
        <taxon>Dikarya</taxon>
        <taxon>Basidiomycota</taxon>
        <taxon>Agaricomycotina</taxon>
        <taxon>Agaricomycetes</taxon>
        <taxon>Agaricomycetidae</taxon>
        <taxon>Agaricales</taxon>
        <taxon>Marasmiineae</taxon>
        <taxon>Mycenaceae</taxon>
        <taxon>Mycena</taxon>
    </lineage>
</organism>
<dbReference type="Proteomes" id="UP001221757">
    <property type="component" value="Unassembled WGS sequence"/>
</dbReference>
<protein>
    <submittedName>
        <fullName evidence="1">Uncharacterized protein</fullName>
    </submittedName>
</protein>
<name>A0AAD7GDP5_MYCRO</name>
<gene>
    <name evidence="1" type="ORF">B0H17DRAFT_1138893</name>
</gene>
<evidence type="ECO:0000313" key="1">
    <source>
        <dbReference type="EMBL" id="KAJ7679879.1"/>
    </source>
</evidence>
<accession>A0AAD7GDP5</accession>
<evidence type="ECO:0000313" key="2">
    <source>
        <dbReference type="Proteomes" id="UP001221757"/>
    </source>
</evidence>
<keyword evidence="2" id="KW-1185">Reference proteome</keyword>
<comment type="caution">
    <text evidence="1">The sequence shown here is derived from an EMBL/GenBank/DDBJ whole genome shotgun (WGS) entry which is preliminary data.</text>
</comment>
<sequence length="287" mass="31728">MAKWRDQGGTREAVQWLHRIGDPAPIHHRNLPRRASGSLPTSLRHCQQAPSPSVSLELCSVYYYHLGGAFLVIWTLAHLPHSLGVPNTTPLHMPTKETKRVCRLSPESRVAPVGRSSPSVRNKPVNAPLPLGFHKFEHSARDGGVANIDPLFFCLPQFVCVGYLMLDFPVMDWMPPRPFCAVLLSCELPPGYIHYAQLQLQERGKFSQSTHAPSGIEPRVAVQVHDKESPLRIRCMHHTLPGLSSAILHLPRSTRVQIEDAGSYQRDLRAATGAAGAKACSDSERVA</sequence>
<dbReference type="EMBL" id="JARKIE010000126">
    <property type="protein sequence ID" value="KAJ7679879.1"/>
    <property type="molecule type" value="Genomic_DNA"/>
</dbReference>
<dbReference type="AlphaFoldDB" id="A0AAD7GDP5"/>
<proteinExistence type="predicted"/>
<reference evidence="1" key="1">
    <citation type="submission" date="2023-03" db="EMBL/GenBank/DDBJ databases">
        <title>Massive genome expansion in bonnet fungi (Mycena s.s.) driven by repeated elements and novel gene families across ecological guilds.</title>
        <authorList>
            <consortium name="Lawrence Berkeley National Laboratory"/>
            <person name="Harder C.B."/>
            <person name="Miyauchi S."/>
            <person name="Viragh M."/>
            <person name="Kuo A."/>
            <person name="Thoen E."/>
            <person name="Andreopoulos B."/>
            <person name="Lu D."/>
            <person name="Skrede I."/>
            <person name="Drula E."/>
            <person name="Henrissat B."/>
            <person name="Morin E."/>
            <person name="Kohler A."/>
            <person name="Barry K."/>
            <person name="LaButti K."/>
            <person name="Morin E."/>
            <person name="Salamov A."/>
            <person name="Lipzen A."/>
            <person name="Mereny Z."/>
            <person name="Hegedus B."/>
            <person name="Baldrian P."/>
            <person name="Stursova M."/>
            <person name="Weitz H."/>
            <person name="Taylor A."/>
            <person name="Grigoriev I.V."/>
            <person name="Nagy L.G."/>
            <person name="Martin F."/>
            <person name="Kauserud H."/>
        </authorList>
    </citation>
    <scope>NUCLEOTIDE SEQUENCE</scope>
    <source>
        <strain evidence="1">CBHHK067</strain>
    </source>
</reference>